<sequence length="332" mass="35211">MVAYSGFGFLVMVWWAVLAGTFFVTVDGNAGDWVRACLNTAIAALVVAAVNLVLALGVNRDENGWTGRHSTSGTPLQGQTPVFLATAAGLLLAWATQWITWPGAVLGLLLVVGAYYAVPAIRRGRERSRISARRRAAAEDVHGLSFRRDLPELTARWTLAGPRATSPGSVAGMLNAPSKAALRHPFAVASGVSEGRPFTIADAYVTMPFAVCGPWQQRLITVCAVHLGIALPHTRITLAEGEVWCDTEAPAVAQQLLTTELLSAMIQIGLVSIEFQGRDALVMLELERVHPDPDGRALGTVEQLLAVTAVLPAHLSGWTAELPGLPTTVTAG</sequence>
<feature type="transmembrane region" description="Helical" evidence="1">
    <location>
        <begin position="6"/>
        <end position="26"/>
    </location>
</feature>
<dbReference type="EMBL" id="JBHTMK010000044">
    <property type="protein sequence ID" value="MFD1370607.1"/>
    <property type="molecule type" value="Genomic_DNA"/>
</dbReference>
<keyword evidence="1" id="KW-0472">Membrane</keyword>
<keyword evidence="3" id="KW-1185">Reference proteome</keyword>
<proteinExistence type="predicted"/>
<feature type="transmembrane region" description="Helical" evidence="1">
    <location>
        <begin position="38"/>
        <end position="58"/>
    </location>
</feature>
<dbReference type="RefSeq" id="WP_317793626.1">
    <property type="nucleotide sequence ID" value="NZ_AP028461.1"/>
</dbReference>
<evidence type="ECO:0000313" key="2">
    <source>
        <dbReference type="EMBL" id="MFD1370607.1"/>
    </source>
</evidence>
<keyword evidence="1" id="KW-0812">Transmembrane</keyword>
<accession>A0ABW4AKC1</accession>
<dbReference type="Proteomes" id="UP001597183">
    <property type="component" value="Unassembled WGS sequence"/>
</dbReference>
<gene>
    <name evidence="2" type="ORF">ACFQ5G_35170</name>
</gene>
<organism evidence="2 3">
    <name type="scientific">Actinoplanes sichuanensis</name>
    <dbReference type="NCBI Taxonomy" id="512349"/>
    <lineage>
        <taxon>Bacteria</taxon>
        <taxon>Bacillati</taxon>
        <taxon>Actinomycetota</taxon>
        <taxon>Actinomycetes</taxon>
        <taxon>Micromonosporales</taxon>
        <taxon>Micromonosporaceae</taxon>
        <taxon>Actinoplanes</taxon>
    </lineage>
</organism>
<evidence type="ECO:0000313" key="3">
    <source>
        <dbReference type="Proteomes" id="UP001597183"/>
    </source>
</evidence>
<comment type="caution">
    <text evidence="2">The sequence shown here is derived from an EMBL/GenBank/DDBJ whole genome shotgun (WGS) entry which is preliminary data.</text>
</comment>
<name>A0ABW4AKC1_9ACTN</name>
<protein>
    <submittedName>
        <fullName evidence="2">Uncharacterized protein</fullName>
    </submittedName>
</protein>
<keyword evidence="1" id="KW-1133">Transmembrane helix</keyword>
<evidence type="ECO:0000256" key="1">
    <source>
        <dbReference type="SAM" id="Phobius"/>
    </source>
</evidence>
<feature type="transmembrane region" description="Helical" evidence="1">
    <location>
        <begin position="98"/>
        <end position="118"/>
    </location>
</feature>
<reference evidence="3" key="1">
    <citation type="journal article" date="2019" name="Int. J. Syst. Evol. Microbiol.">
        <title>The Global Catalogue of Microorganisms (GCM) 10K type strain sequencing project: providing services to taxonomists for standard genome sequencing and annotation.</title>
        <authorList>
            <consortium name="The Broad Institute Genomics Platform"/>
            <consortium name="The Broad Institute Genome Sequencing Center for Infectious Disease"/>
            <person name="Wu L."/>
            <person name="Ma J."/>
        </authorList>
    </citation>
    <scope>NUCLEOTIDE SEQUENCE [LARGE SCALE GENOMIC DNA]</scope>
    <source>
        <strain evidence="3">CCM 7526</strain>
    </source>
</reference>